<dbReference type="HOGENOM" id="CLU_017266_1_1_1"/>
<dbReference type="KEGG" id="cten:18245981"/>
<dbReference type="GeneID" id="18245981"/>
<dbReference type="Proteomes" id="UP000000707">
    <property type="component" value="Unassembled WGS sequence"/>
</dbReference>
<keyword evidence="4" id="KW-0378">Hydrolase</keyword>
<evidence type="ECO:0000256" key="4">
    <source>
        <dbReference type="ARBA" id="ARBA00022801"/>
    </source>
</evidence>
<dbReference type="PROSITE" id="PS00491">
    <property type="entry name" value="PROLINE_PEPTIDASE"/>
    <property type="match status" value="1"/>
</dbReference>
<comment type="cofactor">
    <cofactor evidence="1">
        <name>Mn(2+)</name>
        <dbReference type="ChEBI" id="CHEBI:29035"/>
    </cofactor>
</comment>
<dbReference type="InterPro" id="IPR036005">
    <property type="entry name" value="Creatinase/aminopeptidase-like"/>
</dbReference>
<dbReference type="InterPro" id="IPR001131">
    <property type="entry name" value="Peptidase_M24B_aminopep-P_CS"/>
</dbReference>
<evidence type="ECO:0000256" key="1">
    <source>
        <dbReference type="ARBA" id="ARBA00001936"/>
    </source>
</evidence>
<dbReference type="InterPro" id="IPR052433">
    <property type="entry name" value="X-Pro_dipept-like"/>
</dbReference>
<dbReference type="Gene3D" id="3.90.230.10">
    <property type="entry name" value="Creatinase/methionine aminopeptidase superfamily"/>
    <property type="match status" value="1"/>
</dbReference>
<name>G3B814_CANTC</name>
<evidence type="ECO:0000313" key="8">
    <source>
        <dbReference type="EMBL" id="EGV62331.1"/>
    </source>
</evidence>
<dbReference type="Pfam" id="PF00557">
    <property type="entry name" value="Peptidase_M24"/>
    <property type="match status" value="1"/>
</dbReference>
<dbReference type="STRING" id="590646.G3B814"/>
<dbReference type="eggNOG" id="KOG2414">
    <property type="taxonomic scope" value="Eukaryota"/>
</dbReference>
<dbReference type="GO" id="GO:0030145">
    <property type="term" value="F:manganese ion binding"/>
    <property type="evidence" value="ECO:0007669"/>
    <property type="project" value="InterPro"/>
</dbReference>
<evidence type="ECO:0000256" key="2">
    <source>
        <dbReference type="ARBA" id="ARBA00008766"/>
    </source>
</evidence>
<feature type="domain" description="Aminopeptidase P N-terminal" evidence="7">
    <location>
        <begin position="41"/>
        <end position="180"/>
    </location>
</feature>
<dbReference type="GO" id="GO:0005739">
    <property type="term" value="C:mitochondrion"/>
    <property type="evidence" value="ECO:0007669"/>
    <property type="project" value="TreeGrafter"/>
</dbReference>
<gene>
    <name evidence="8" type="ORF">CANTEDRAFT_107785</name>
</gene>
<sequence>MFVVFKRLFRTRPKTPYKLGQPTYETRPHYLTKPGYLTPGISAIEYYDRRLQLIKQLPKKSLTILVGNSVQYSSGSVFYDFQQDNNLFYMSGWLEPGSIGVLEKVDDKGTDEDMVFHMLVPDNDPYTEIWEGEKSGLQGCYNNFNPDSVEDVKNYKKYLTSLIKHHDYIFIDKQSSNDFNSFFSLHKDQTREDIHQLLKTHASGKTVKPINSVIAKMREVKSPSEIKVMHKAGQISSRAINKAVAKVGSSNPYMSEKSLAAYLDYEFIRSGCDKQAYIPVVAGGENALVIHYTRNDDLLYKDELVFVDAGGKLGGYCADISRAWPISGTFTEPQKDIYDVVLSVNKACIDQCYADNQMSLNDLHDFSVRKLHSNLKNLPGFAHVSRSEVTKNLYPHYIGHHLGLDLHDVPGVSKFTKLLPGNVVTIEPGLYIPKDDKWPKHYQGIGVRVEDDVAVGQTFKDSINLTSGCVKEVKDIEALISSGRCSTPGIYDELTDLHID</sequence>
<dbReference type="SUPFAM" id="SSF55920">
    <property type="entry name" value="Creatinase/aminopeptidase"/>
    <property type="match status" value="1"/>
</dbReference>
<dbReference type="InterPro" id="IPR007865">
    <property type="entry name" value="Aminopep_P_N"/>
</dbReference>
<dbReference type="AlphaFoldDB" id="G3B814"/>
<dbReference type="Pfam" id="PF05195">
    <property type="entry name" value="AMP_N"/>
    <property type="match status" value="1"/>
</dbReference>
<keyword evidence="5" id="KW-0464">Manganese</keyword>
<dbReference type="PANTHER" id="PTHR43226:SF4">
    <property type="entry name" value="XAA-PRO AMINOPEPTIDASE 3"/>
    <property type="match status" value="1"/>
</dbReference>
<reference evidence="8 9" key="1">
    <citation type="journal article" date="2011" name="Proc. Natl. Acad. Sci. U.S.A.">
        <title>Comparative genomics of xylose-fermenting fungi for enhanced biofuel production.</title>
        <authorList>
            <person name="Wohlbach D.J."/>
            <person name="Kuo A."/>
            <person name="Sato T.K."/>
            <person name="Potts K.M."/>
            <person name="Salamov A.A."/>
            <person name="LaButti K.M."/>
            <person name="Sun H."/>
            <person name="Clum A."/>
            <person name="Pangilinan J.L."/>
            <person name="Lindquist E.A."/>
            <person name="Lucas S."/>
            <person name="Lapidus A."/>
            <person name="Jin M."/>
            <person name="Gunawan C."/>
            <person name="Balan V."/>
            <person name="Dale B.E."/>
            <person name="Jeffries T.W."/>
            <person name="Zinkel R."/>
            <person name="Barry K.W."/>
            <person name="Grigoriev I.V."/>
            <person name="Gasch A.P."/>
        </authorList>
    </citation>
    <scope>NUCLEOTIDE SEQUENCE [LARGE SCALE GENOMIC DNA]</scope>
    <source>
        <strain evidence="9">ATCC 10573 / BCRC 21748 / CBS 615 / JCM 9827 / NBRC 10315 / NRRL Y-1498 / VKM Y-70</strain>
    </source>
</reference>
<dbReference type="Gene3D" id="3.40.350.10">
    <property type="entry name" value="Creatinase/prolidase N-terminal domain"/>
    <property type="match status" value="1"/>
</dbReference>
<dbReference type="EMBL" id="GL996527">
    <property type="protein sequence ID" value="EGV62331.1"/>
    <property type="molecule type" value="Genomic_DNA"/>
</dbReference>
<dbReference type="SMART" id="SM01011">
    <property type="entry name" value="AMP_N"/>
    <property type="match status" value="1"/>
</dbReference>
<evidence type="ECO:0000256" key="6">
    <source>
        <dbReference type="RuleBase" id="RU000590"/>
    </source>
</evidence>
<keyword evidence="3 6" id="KW-0479">Metal-binding</keyword>
<keyword evidence="9" id="KW-1185">Reference proteome</keyword>
<accession>G3B814</accession>
<organism evidence="9">
    <name type="scientific">Candida tenuis (strain ATCC 10573 / BCRC 21748 / CBS 615 / JCM 9827 / NBRC 10315 / NRRL Y-1498 / VKM Y-70)</name>
    <name type="common">Yeast</name>
    <name type="synonym">Yamadazyma tenuis</name>
    <dbReference type="NCBI Taxonomy" id="590646"/>
    <lineage>
        <taxon>Eukaryota</taxon>
        <taxon>Fungi</taxon>
        <taxon>Dikarya</taxon>
        <taxon>Ascomycota</taxon>
        <taxon>Saccharomycotina</taxon>
        <taxon>Pichiomycetes</taxon>
        <taxon>Debaryomycetaceae</taxon>
        <taxon>Yamadazyma</taxon>
    </lineage>
</organism>
<comment type="similarity">
    <text evidence="2 6">Belongs to the peptidase M24B family.</text>
</comment>
<evidence type="ECO:0000313" key="9">
    <source>
        <dbReference type="Proteomes" id="UP000000707"/>
    </source>
</evidence>
<dbReference type="PANTHER" id="PTHR43226">
    <property type="entry name" value="XAA-PRO AMINOPEPTIDASE 3"/>
    <property type="match status" value="1"/>
</dbReference>
<dbReference type="GO" id="GO:0006508">
    <property type="term" value="P:proteolysis"/>
    <property type="evidence" value="ECO:0007669"/>
    <property type="project" value="TreeGrafter"/>
</dbReference>
<dbReference type="GO" id="GO:0070006">
    <property type="term" value="F:metalloaminopeptidase activity"/>
    <property type="evidence" value="ECO:0007669"/>
    <property type="project" value="InterPro"/>
</dbReference>
<evidence type="ECO:0000259" key="7">
    <source>
        <dbReference type="SMART" id="SM01011"/>
    </source>
</evidence>
<dbReference type="InterPro" id="IPR029149">
    <property type="entry name" value="Creatin/AminoP/Spt16_N"/>
</dbReference>
<proteinExistence type="inferred from homology"/>
<dbReference type="SUPFAM" id="SSF53092">
    <property type="entry name" value="Creatinase/prolidase N-terminal domain"/>
    <property type="match status" value="1"/>
</dbReference>
<protein>
    <recommendedName>
        <fullName evidence="7">Aminopeptidase P N-terminal domain-containing protein</fullName>
    </recommendedName>
</protein>
<dbReference type="InterPro" id="IPR000994">
    <property type="entry name" value="Pept_M24"/>
</dbReference>
<evidence type="ECO:0000256" key="3">
    <source>
        <dbReference type="ARBA" id="ARBA00022723"/>
    </source>
</evidence>
<dbReference type="OrthoDB" id="4215474at2759"/>
<evidence type="ECO:0000256" key="5">
    <source>
        <dbReference type="ARBA" id="ARBA00023211"/>
    </source>
</evidence>